<organism evidence="2 3">
    <name type="scientific">Flavivirga aquatica</name>
    <dbReference type="NCBI Taxonomy" id="1849968"/>
    <lineage>
        <taxon>Bacteria</taxon>
        <taxon>Pseudomonadati</taxon>
        <taxon>Bacteroidota</taxon>
        <taxon>Flavobacteriia</taxon>
        <taxon>Flavobacteriales</taxon>
        <taxon>Flavobacteriaceae</taxon>
        <taxon>Flavivirga</taxon>
    </lineage>
</organism>
<dbReference type="PANTHER" id="PTHR33608:SF6">
    <property type="entry name" value="BLL2464 PROTEIN"/>
    <property type="match status" value="1"/>
</dbReference>
<sequence>MDTKELLKKVRKIEIKTRRLSDHIFGGEYHSTFKGRGMTFSEVRQYQFGDDVRSIDWNVTARYNEPYVKVFEEERELTMMLMVDISGSELFGTEQQFKNEVVTEIAATLAFSATQNNDKIGLILFSDKVELFIPPKKGRSHVLRIIRELIEFEPESKQTNLVEALKFLSNVMKKKAIVFVLSDFIADDYHQTMKIVSGKHDVTGIRVYDKREEEIPNLGMVQMQDEETGELMLVNTSSKKVRLNYGKFYHEKVEYYKDSFKKAGAGTIDCMVGESYVKKLLGYFKRRG</sequence>
<proteinExistence type="predicted"/>
<name>A0A1E5TDU6_9FLAO</name>
<dbReference type="InterPro" id="IPR036465">
    <property type="entry name" value="vWFA_dom_sf"/>
</dbReference>
<evidence type="ECO:0000313" key="2">
    <source>
        <dbReference type="EMBL" id="OEK09544.1"/>
    </source>
</evidence>
<dbReference type="STRING" id="1849968.A8C32_12625"/>
<dbReference type="EMBL" id="MDJD01000007">
    <property type="protein sequence ID" value="OEK09544.1"/>
    <property type="molecule type" value="Genomic_DNA"/>
</dbReference>
<dbReference type="OrthoDB" id="9776116at2"/>
<dbReference type="Proteomes" id="UP000095713">
    <property type="component" value="Unassembled WGS sequence"/>
</dbReference>
<reference evidence="2 3" key="1">
    <citation type="submission" date="2016-05" db="EMBL/GenBank/DDBJ databases">
        <title>Draft Genome Sequence of Algibacter sp. Strain SK-16 Isolated from the Surface Water of Aburatsubo Inlet.</title>
        <authorList>
            <person name="Wong S.-K."/>
            <person name="Yoshizawa S."/>
            <person name="Nakajima Y."/>
            <person name="Ogura Y."/>
            <person name="Tetsuya H."/>
            <person name="Hamasaki K."/>
        </authorList>
    </citation>
    <scope>NUCLEOTIDE SEQUENCE [LARGE SCALE GENOMIC DNA]</scope>
    <source>
        <strain evidence="2 3">SK-16</strain>
    </source>
</reference>
<dbReference type="InterPro" id="IPR002881">
    <property type="entry name" value="DUF58"/>
</dbReference>
<evidence type="ECO:0000259" key="1">
    <source>
        <dbReference type="Pfam" id="PF01882"/>
    </source>
</evidence>
<dbReference type="Pfam" id="PF01882">
    <property type="entry name" value="DUF58"/>
    <property type="match status" value="1"/>
</dbReference>
<dbReference type="AlphaFoldDB" id="A0A1E5TDU6"/>
<dbReference type="SUPFAM" id="SSF53300">
    <property type="entry name" value="vWA-like"/>
    <property type="match status" value="1"/>
</dbReference>
<dbReference type="CDD" id="cd00198">
    <property type="entry name" value="vWFA"/>
    <property type="match status" value="1"/>
</dbReference>
<dbReference type="Gene3D" id="3.40.50.410">
    <property type="entry name" value="von Willebrand factor, type A domain"/>
    <property type="match status" value="1"/>
</dbReference>
<dbReference type="PANTHER" id="PTHR33608">
    <property type="entry name" value="BLL2464 PROTEIN"/>
    <property type="match status" value="1"/>
</dbReference>
<protein>
    <recommendedName>
        <fullName evidence="1">DUF58 domain-containing protein</fullName>
    </recommendedName>
</protein>
<accession>A0A1E5TDU6</accession>
<comment type="caution">
    <text evidence="2">The sequence shown here is derived from an EMBL/GenBank/DDBJ whole genome shotgun (WGS) entry which is preliminary data.</text>
</comment>
<keyword evidence="3" id="KW-1185">Reference proteome</keyword>
<feature type="domain" description="DUF58" evidence="1">
    <location>
        <begin position="42"/>
        <end position="251"/>
    </location>
</feature>
<gene>
    <name evidence="2" type="ORF">A8C32_12625</name>
</gene>
<dbReference type="RefSeq" id="WP_069828980.1">
    <property type="nucleotide sequence ID" value="NZ_MDJD01000007.1"/>
</dbReference>
<evidence type="ECO:0000313" key="3">
    <source>
        <dbReference type="Proteomes" id="UP000095713"/>
    </source>
</evidence>